<evidence type="ECO:0000313" key="1">
    <source>
        <dbReference type="EMBL" id="KAJ6402995.1"/>
    </source>
</evidence>
<name>A0AAD6JDQ4_9ROSI</name>
<dbReference type="EMBL" id="JAPFFJ010000018">
    <property type="protein sequence ID" value="KAJ6402995.1"/>
    <property type="molecule type" value="Genomic_DNA"/>
</dbReference>
<comment type="caution">
    <text evidence="1">The sequence shown here is derived from an EMBL/GenBank/DDBJ whole genome shotgun (WGS) entry which is preliminary data.</text>
</comment>
<organism evidence="1 2">
    <name type="scientific">Salix udensis</name>
    <dbReference type="NCBI Taxonomy" id="889485"/>
    <lineage>
        <taxon>Eukaryota</taxon>
        <taxon>Viridiplantae</taxon>
        <taxon>Streptophyta</taxon>
        <taxon>Embryophyta</taxon>
        <taxon>Tracheophyta</taxon>
        <taxon>Spermatophyta</taxon>
        <taxon>Magnoliopsida</taxon>
        <taxon>eudicotyledons</taxon>
        <taxon>Gunneridae</taxon>
        <taxon>Pentapetalae</taxon>
        <taxon>rosids</taxon>
        <taxon>fabids</taxon>
        <taxon>Malpighiales</taxon>
        <taxon>Salicaceae</taxon>
        <taxon>Saliceae</taxon>
        <taxon>Salix</taxon>
    </lineage>
</organism>
<gene>
    <name evidence="1" type="ORF">OIU84_014998</name>
</gene>
<protein>
    <submittedName>
        <fullName evidence="1">Uncharacterized protein</fullName>
    </submittedName>
</protein>
<reference evidence="1 2" key="1">
    <citation type="journal article" date="2023" name="Int. J. Mol. Sci.">
        <title>De Novo Assembly and Annotation of 11 Diverse Shrub Willow (Salix) Genomes Reveals Novel Gene Organization in Sex-Linked Regions.</title>
        <authorList>
            <person name="Hyden B."/>
            <person name="Feng K."/>
            <person name="Yates T.B."/>
            <person name="Jawdy S."/>
            <person name="Cereghino C."/>
            <person name="Smart L.B."/>
            <person name="Muchero W."/>
        </authorList>
    </citation>
    <scope>NUCLEOTIDE SEQUENCE [LARGE SCALE GENOMIC DNA]</scope>
    <source>
        <tissue evidence="1">Shoot tip</tissue>
    </source>
</reference>
<proteinExistence type="predicted"/>
<keyword evidence="2" id="KW-1185">Reference proteome</keyword>
<evidence type="ECO:0000313" key="2">
    <source>
        <dbReference type="Proteomes" id="UP001162972"/>
    </source>
</evidence>
<dbReference type="AlphaFoldDB" id="A0AAD6JDQ4"/>
<sequence length="130" mass="14108">MSCHLSTPCATLTCNPITGKCGPYQFLSISTFGPVCPYWLDLGPKAGRLPAFQGDLPRCESAKGDPPDRTMPYRKHLWLFLVYHARACDGPSGDSKKIPPPPLKNETTIGSMFFDGSPQVVANDMAESSC</sequence>
<accession>A0AAD6JDQ4</accession>
<dbReference type="Proteomes" id="UP001162972">
    <property type="component" value="Chromosome 4"/>
</dbReference>